<evidence type="ECO:0008006" key="3">
    <source>
        <dbReference type="Google" id="ProtNLM"/>
    </source>
</evidence>
<dbReference type="PANTHER" id="PTHR36436:SF6">
    <property type="entry name" value="SLL5081 PROTEIN"/>
    <property type="match status" value="1"/>
</dbReference>
<gene>
    <name evidence="1" type="ORF">JOF57_002600</name>
</gene>
<dbReference type="InterPro" id="IPR015315">
    <property type="entry name" value="DUF1963"/>
</dbReference>
<dbReference type="PANTHER" id="PTHR36436">
    <property type="entry name" value="SLL5081 PROTEIN"/>
    <property type="match status" value="1"/>
</dbReference>
<accession>A0ABS4ZT50</accession>
<dbReference type="Proteomes" id="UP000694460">
    <property type="component" value="Unassembled WGS sequence"/>
</dbReference>
<dbReference type="InterPro" id="IPR035948">
    <property type="entry name" value="YwqG-like_sf"/>
</dbReference>
<name>A0ABS4ZT50_9MYCO</name>
<evidence type="ECO:0000313" key="2">
    <source>
        <dbReference type="Proteomes" id="UP000694460"/>
    </source>
</evidence>
<dbReference type="EMBL" id="JAGIOP010000002">
    <property type="protein sequence ID" value="MBP2452687.1"/>
    <property type="molecule type" value="Genomic_DNA"/>
</dbReference>
<evidence type="ECO:0000313" key="1">
    <source>
        <dbReference type="EMBL" id="MBP2452687.1"/>
    </source>
</evidence>
<dbReference type="Gene3D" id="2.30.320.10">
    <property type="entry name" value="YwqG-like"/>
    <property type="match status" value="1"/>
</dbReference>
<reference evidence="1 2" key="1">
    <citation type="submission" date="2021-03" db="EMBL/GenBank/DDBJ databases">
        <title>Sequencing the genomes of 1000 actinobacteria strains.</title>
        <authorList>
            <person name="Klenk H.-P."/>
        </authorList>
    </citation>
    <scope>NUCLEOTIDE SEQUENCE [LARGE SCALE GENOMIC DNA]</scope>
    <source>
        <strain evidence="1 2">DSM 46713</strain>
    </source>
</reference>
<sequence length="302" mass="33031">MESIETVRERVATAGRQHLGDELGARWTSMLAEGTRLRASQPPAKRRFALRRSAGPAPVGRLGGPAPLPRDAAWPVWEGYGPLAHIATLDCRELVRYVPESLKAAGFPRDGLLSFFYFDGQVDDGVEVVGAQFGTNDGARVIHTPADLPVALTEPPSPITAYPEVELRAEPVLTWPTSEHPDLDDENWPTEGWSGLFETLDAVRQASPGPLHQIGGHPDPVQGPVEVETAYGQLTDGGRNELDWSDPAVTTESREWQLLAQFDTDENAGFMWGDCGVLYFMIRPQDLAAGAFDRVSFTWQCG</sequence>
<comment type="caution">
    <text evidence="1">The sequence shown here is derived from an EMBL/GenBank/DDBJ whole genome shotgun (WGS) entry which is preliminary data.</text>
</comment>
<organism evidence="1 2">
    <name type="scientific">Mycolicibacterium lutetiense</name>
    <dbReference type="NCBI Taxonomy" id="1641992"/>
    <lineage>
        <taxon>Bacteria</taxon>
        <taxon>Bacillati</taxon>
        <taxon>Actinomycetota</taxon>
        <taxon>Actinomycetes</taxon>
        <taxon>Mycobacteriales</taxon>
        <taxon>Mycobacteriaceae</taxon>
        <taxon>Mycolicibacterium</taxon>
    </lineage>
</organism>
<keyword evidence="2" id="KW-1185">Reference proteome</keyword>
<protein>
    <recommendedName>
        <fullName evidence="3">DUF1963 domain-containing protein</fullName>
    </recommendedName>
</protein>
<dbReference type="Pfam" id="PF09234">
    <property type="entry name" value="DUF1963"/>
    <property type="match status" value="1"/>
</dbReference>
<proteinExistence type="predicted"/>
<dbReference type="SUPFAM" id="SSF103032">
    <property type="entry name" value="Hypothetical protein YwqG"/>
    <property type="match status" value="1"/>
</dbReference>
<dbReference type="RefSeq" id="WP_209916942.1">
    <property type="nucleotide sequence ID" value="NZ_JAGIOP010000002.1"/>
</dbReference>